<sequence length="852" mass="93858">MRGLLIGRVLLFFSFTFSDTDYECALVRWFVPVGDSPDPDTGIWVVQPEVKDDEPALDVLKIDSVARAAHLIGYPSTPGQSLTVSAIWSEWGLHDAVVLPVASAVDHTPMRPWLSRIHMLRVATHERGSWDPPLVHAQARARAAPSTTTPPPGARRRIYTGDESTRNEHRAQHMRKPRSRGGRRPVIPPLSFPLPSTSAHAQNAAGMAIPGRATRRRMRMRAVLRGHIDRTPQYTRAVLKPHPSRAWRGRISSGGCSCTGEPAAACTLSPTARKHERMRRREASAQRHVDVKAHRGREAPPLPTSNPFRFTGGEQPPDMDGRSASHPQRYCPRQYIRAEFPSRLQSAPSTHSHVLPVAGCCAAFHAVHAFGLSDFTDVTTLITPRASPPVARPQIMKIQLYFAAPCSHIDGLSAVVPDLRDFDGGRRSTWTRTQRRPSATLPPKRICERSGATPRKDPNSPSSPSSALPSWVTRPTGVTSPAAPHAPPPTPERPQCRPRLPRPQRGSYRVPSGPFGLSDSAGSRDIPRRSRRSFGVRVKGPDMDARLRRGVEGGRWERRRMAGGVYMMQGRVLSRSIPILHLCIVLATSSILPSCYISLRLSLSSPPLPTVCVVPALWRLPRSRPLSSLKISRRAAPPSSSPSHVGTMRRSDSSGSNGEEGRAARRIAVHTWTRRDVHGEGVDDDTGDAADPEADLPHTGTNEPSSSPLPLDLMRRRWDRSILRGDPVFETLWRVYGYCIEERRSTDRGAGRTGVSSVTLVRVGALRARTRTYGVRMDELHPPTHTCGFTPGRSSGGFGRVQRTPGYAGNSYGFAVVRCFLSRFFACRAPELRRARHIDMDAGAYQDASGEH</sequence>
<feature type="signal peptide" evidence="2">
    <location>
        <begin position="1"/>
        <end position="18"/>
    </location>
</feature>
<organism evidence="3 4">
    <name type="scientific">Mycena rosella</name>
    <name type="common">Pink bonnet</name>
    <name type="synonym">Agaricus rosellus</name>
    <dbReference type="NCBI Taxonomy" id="1033263"/>
    <lineage>
        <taxon>Eukaryota</taxon>
        <taxon>Fungi</taxon>
        <taxon>Dikarya</taxon>
        <taxon>Basidiomycota</taxon>
        <taxon>Agaricomycotina</taxon>
        <taxon>Agaricomycetes</taxon>
        <taxon>Agaricomycetidae</taxon>
        <taxon>Agaricales</taxon>
        <taxon>Marasmiineae</taxon>
        <taxon>Mycenaceae</taxon>
        <taxon>Mycena</taxon>
    </lineage>
</organism>
<feature type="compositionally biased region" description="Basic residues" evidence="1">
    <location>
        <begin position="172"/>
        <end position="183"/>
    </location>
</feature>
<evidence type="ECO:0000313" key="3">
    <source>
        <dbReference type="EMBL" id="KAJ7678407.1"/>
    </source>
</evidence>
<dbReference type="AlphaFoldDB" id="A0AAD7G8L0"/>
<feature type="region of interest" description="Disordered" evidence="1">
    <location>
        <begin position="420"/>
        <end position="532"/>
    </location>
</feature>
<feature type="compositionally biased region" description="Low complexity" evidence="1">
    <location>
        <begin position="634"/>
        <end position="643"/>
    </location>
</feature>
<feature type="region of interest" description="Disordered" evidence="1">
    <location>
        <begin position="675"/>
        <end position="710"/>
    </location>
</feature>
<reference evidence="3" key="1">
    <citation type="submission" date="2023-03" db="EMBL/GenBank/DDBJ databases">
        <title>Massive genome expansion in bonnet fungi (Mycena s.s.) driven by repeated elements and novel gene families across ecological guilds.</title>
        <authorList>
            <consortium name="Lawrence Berkeley National Laboratory"/>
            <person name="Harder C.B."/>
            <person name="Miyauchi S."/>
            <person name="Viragh M."/>
            <person name="Kuo A."/>
            <person name="Thoen E."/>
            <person name="Andreopoulos B."/>
            <person name="Lu D."/>
            <person name="Skrede I."/>
            <person name="Drula E."/>
            <person name="Henrissat B."/>
            <person name="Morin E."/>
            <person name="Kohler A."/>
            <person name="Barry K."/>
            <person name="LaButti K."/>
            <person name="Morin E."/>
            <person name="Salamov A."/>
            <person name="Lipzen A."/>
            <person name="Mereny Z."/>
            <person name="Hegedus B."/>
            <person name="Baldrian P."/>
            <person name="Stursova M."/>
            <person name="Weitz H."/>
            <person name="Taylor A."/>
            <person name="Grigoriev I.V."/>
            <person name="Nagy L.G."/>
            <person name="Martin F."/>
            <person name="Kauserud H."/>
        </authorList>
    </citation>
    <scope>NUCLEOTIDE SEQUENCE</scope>
    <source>
        <strain evidence="3">CBHHK067</strain>
    </source>
</reference>
<feature type="region of interest" description="Disordered" evidence="1">
    <location>
        <begin position="629"/>
        <end position="663"/>
    </location>
</feature>
<comment type="caution">
    <text evidence="3">The sequence shown here is derived from an EMBL/GenBank/DDBJ whole genome shotgun (WGS) entry which is preliminary data.</text>
</comment>
<keyword evidence="4" id="KW-1185">Reference proteome</keyword>
<feature type="compositionally biased region" description="Acidic residues" evidence="1">
    <location>
        <begin position="682"/>
        <end position="694"/>
    </location>
</feature>
<dbReference type="EMBL" id="JARKIE010000135">
    <property type="protein sequence ID" value="KAJ7678407.1"/>
    <property type="molecule type" value="Genomic_DNA"/>
</dbReference>
<evidence type="ECO:0000256" key="1">
    <source>
        <dbReference type="SAM" id="MobiDB-lite"/>
    </source>
</evidence>
<accession>A0AAD7G8L0</accession>
<keyword evidence="2" id="KW-0732">Signal</keyword>
<feature type="region of interest" description="Disordered" evidence="1">
    <location>
        <begin position="138"/>
        <end position="186"/>
    </location>
</feature>
<name>A0AAD7G8L0_MYCRO</name>
<evidence type="ECO:0000313" key="4">
    <source>
        <dbReference type="Proteomes" id="UP001221757"/>
    </source>
</evidence>
<proteinExistence type="predicted"/>
<feature type="compositionally biased region" description="Basic and acidic residues" evidence="1">
    <location>
        <begin position="283"/>
        <end position="298"/>
    </location>
</feature>
<dbReference type="Proteomes" id="UP001221757">
    <property type="component" value="Unassembled WGS sequence"/>
</dbReference>
<feature type="compositionally biased region" description="Low complexity" evidence="1">
    <location>
        <begin position="459"/>
        <end position="470"/>
    </location>
</feature>
<evidence type="ECO:0000256" key="2">
    <source>
        <dbReference type="SAM" id="SignalP"/>
    </source>
</evidence>
<feature type="compositionally biased region" description="Polar residues" evidence="1">
    <location>
        <begin position="699"/>
        <end position="708"/>
    </location>
</feature>
<feature type="compositionally biased region" description="Basic and acidic residues" evidence="1">
    <location>
        <begin position="159"/>
        <end position="171"/>
    </location>
</feature>
<gene>
    <name evidence="3" type="ORF">B0H17DRAFT_1206862</name>
</gene>
<feature type="region of interest" description="Disordered" evidence="1">
    <location>
        <begin position="283"/>
        <end position="327"/>
    </location>
</feature>
<protein>
    <submittedName>
        <fullName evidence="3">Uncharacterized protein</fullName>
    </submittedName>
</protein>
<feature type="chain" id="PRO_5042212592" evidence="2">
    <location>
        <begin position="19"/>
        <end position="852"/>
    </location>
</feature>